<dbReference type="PANTHER" id="PTHR11247">
    <property type="entry name" value="PALMITOYL-PROTEIN THIOESTERASE/DOLICHYLDIPHOSPHATASE 1"/>
    <property type="match status" value="1"/>
</dbReference>
<dbReference type="VEuPathDB" id="FungiDB:TERG_11592"/>
<evidence type="ECO:0000256" key="10">
    <source>
        <dbReference type="SAM" id="SignalP"/>
    </source>
</evidence>
<dbReference type="InterPro" id="IPR029058">
    <property type="entry name" value="AB_hydrolase_fold"/>
</dbReference>
<organism evidence="11 12">
    <name type="scientific">Trichophyton rubrum</name>
    <name type="common">Athlete's foot fungus</name>
    <name type="synonym">Epidermophyton rubrum</name>
    <dbReference type="NCBI Taxonomy" id="5551"/>
    <lineage>
        <taxon>Eukaryota</taxon>
        <taxon>Fungi</taxon>
        <taxon>Dikarya</taxon>
        <taxon>Ascomycota</taxon>
        <taxon>Pezizomycotina</taxon>
        <taxon>Eurotiomycetes</taxon>
        <taxon>Eurotiomycetidae</taxon>
        <taxon>Onygenales</taxon>
        <taxon>Arthrodermataceae</taxon>
        <taxon>Trichophyton</taxon>
    </lineage>
</organism>
<dbReference type="EC" id="3.1.2.22" evidence="2"/>
<accession>A0A178EU90</accession>
<feature type="region of interest" description="Disordered" evidence="9">
    <location>
        <begin position="461"/>
        <end position="493"/>
    </location>
</feature>
<protein>
    <recommendedName>
        <fullName evidence="3">Palmitoyl-protein thioesterase 1</fullName>
        <ecNumber evidence="2">3.1.2.22</ecNumber>
    </recommendedName>
    <alternativeName>
        <fullName evidence="8">Palmitoyl-protein hydrolase 1</fullName>
    </alternativeName>
</protein>
<comment type="similarity">
    <text evidence="1">Belongs to the palmitoyl-protein thioesterase family.</text>
</comment>
<evidence type="ECO:0000313" key="12">
    <source>
        <dbReference type="Proteomes" id="UP000243015"/>
    </source>
</evidence>
<dbReference type="Pfam" id="PF02089">
    <property type="entry name" value="Palm_thioest"/>
    <property type="match status" value="1"/>
</dbReference>
<evidence type="ECO:0000256" key="8">
    <source>
        <dbReference type="ARBA" id="ARBA00031934"/>
    </source>
</evidence>
<feature type="signal peptide" evidence="10">
    <location>
        <begin position="1"/>
        <end position="23"/>
    </location>
</feature>
<evidence type="ECO:0000313" key="11">
    <source>
        <dbReference type="EMBL" id="OAL63366.1"/>
    </source>
</evidence>
<evidence type="ECO:0000256" key="4">
    <source>
        <dbReference type="ARBA" id="ARBA00022729"/>
    </source>
</evidence>
<reference evidence="11 12" key="1">
    <citation type="submission" date="2016-05" db="EMBL/GenBank/DDBJ databases">
        <title>Genome sequencing of Trichophyton rubrum CMCC(F)T1i isolated from hair.</title>
        <authorList>
            <person name="Zhan P."/>
            <person name="Tao Y."/>
            <person name="Liu W."/>
        </authorList>
    </citation>
    <scope>NUCLEOTIDE SEQUENCE [LARGE SCALE GENOMIC DNA]</scope>
    <source>
        <strain evidence="12">CMCC(F)T1i</strain>
    </source>
</reference>
<evidence type="ECO:0000256" key="1">
    <source>
        <dbReference type="ARBA" id="ARBA00010758"/>
    </source>
</evidence>
<keyword evidence="6" id="KW-1015">Disulfide bond</keyword>
<feature type="region of interest" description="Disordered" evidence="9">
    <location>
        <begin position="387"/>
        <end position="407"/>
    </location>
</feature>
<dbReference type="InterPro" id="IPR002472">
    <property type="entry name" value="Palm_thioest"/>
</dbReference>
<gene>
    <name evidence="11" type="ORF">A7C99_5760</name>
</gene>
<keyword evidence="5" id="KW-0378">Hydrolase</keyword>
<evidence type="ECO:0000256" key="2">
    <source>
        <dbReference type="ARBA" id="ARBA00012423"/>
    </source>
</evidence>
<evidence type="ECO:0000256" key="9">
    <source>
        <dbReference type="SAM" id="MobiDB-lite"/>
    </source>
</evidence>
<comment type="caution">
    <text evidence="11">The sequence shown here is derived from an EMBL/GenBank/DDBJ whole genome shotgun (WGS) entry which is preliminary data.</text>
</comment>
<name>A0A178EU90_TRIRU</name>
<proteinExistence type="inferred from homology"/>
<feature type="compositionally biased region" description="Basic and acidic residues" evidence="9">
    <location>
        <begin position="79"/>
        <end position="91"/>
    </location>
</feature>
<feature type="compositionally biased region" description="Basic and acidic residues" evidence="9">
    <location>
        <begin position="183"/>
        <end position="195"/>
    </location>
</feature>
<dbReference type="AlphaFoldDB" id="A0A178EU90"/>
<sequence length="987" mass="109388">MPAISKITVAAIAGLALLQPATGMPVKTARRGEPQPKTLHVECLAGECSEEDLAALRAAAQMVKDDPSGKGWKISSKIEPAKGGKARRDEGLSEADVNTILEGMDHADQDSVARCAAGTCSEAELQLLKQELNVATIPNWLWPIIGRVRKLKFTYGIEIGTDPEPAPKPEPTKAPPTSSPAPKKPEPTKEPKPEPTHTVWPRDILSFKAATGATDKEGCYDGQAGTTQAVDDLGASFQKTKQPAYSNTEDLQSKNHCHSQITKSNLIDSPAVRIEEMRKKLLDKKDWAGLSLSRSHRSHTPCGQDKGTLGRRESLSYERCPSRYFPHRGPPSLPIKRRNIAQPHLYPENHLSSDDISVWIEQQQEEPQYEALYNEMYMEAQESVGPILSNNNKSRDRSIRSTKRNARSLCQSGMKTPRYAACSNRVDHEQYQLQLSKRLDTSPSSDLSNLPVLDRRGSFATIDGQTRYVPPSSYKPSSLSSPEEDSRMKSPKNADEYWSRRRAMLYHSQGYQAQDISPRNSKWREVAGNLNGCSLEYSWGDNTAMIRQREVTGEVIPVTALITQYPPHSRTKSNIPLTDGEGLLGSIVDPIFGDREHTSPIDVYRLRNFGIKRRRPGCGPDPCPELTQMDEVGTGGSLGLSNSLERSSISWLFKKSSNTTAEPMSGMIISVVSSLSILASVVLSSPARPATGTLPLVIWHGLGDSYANDGMKSIARLAETTNPGTHVHLIRFGATGTEDRDATFFGNVTAQVDEVCQTLASDPVISNAPGINALGFSQGGQFLRAYTQRCNKPPVHNLVTFGSQHNGIASFTACKDSGDWLCWSFNALLRFGTWSSIAQSGLVPAQYFRDPEELENYLKYSNFLADINNERAVKNTKYRENLMKLNKFVMYMFKDDTTVIPKESAFFTEVNATSGEHTKLQDRPMYKEDWLGLKVLDEQSRLEFLTIPGRHMQLSEALLVQSFHRYFGPVEKSVAKYAGTPDFRVQE</sequence>
<dbReference type="SUPFAM" id="SSF53474">
    <property type="entry name" value="alpha/beta-Hydrolases"/>
    <property type="match status" value="1"/>
</dbReference>
<keyword evidence="7" id="KW-0325">Glycoprotein</keyword>
<dbReference type="VEuPathDB" id="FungiDB:TERG_00566"/>
<feature type="chain" id="PRO_5008085708" description="Palmitoyl-protein thioesterase 1" evidence="10">
    <location>
        <begin position="24"/>
        <end position="987"/>
    </location>
</feature>
<evidence type="ECO:0000256" key="3">
    <source>
        <dbReference type="ARBA" id="ARBA00014212"/>
    </source>
</evidence>
<feature type="compositionally biased region" description="Low complexity" evidence="9">
    <location>
        <begin position="470"/>
        <end position="481"/>
    </location>
</feature>
<evidence type="ECO:0000256" key="5">
    <source>
        <dbReference type="ARBA" id="ARBA00022801"/>
    </source>
</evidence>
<dbReference type="PANTHER" id="PTHR11247:SF8">
    <property type="entry name" value="PALMITOYL-PROTEIN THIOESTERASE 1"/>
    <property type="match status" value="1"/>
</dbReference>
<dbReference type="Gene3D" id="3.40.50.1820">
    <property type="entry name" value="alpha/beta hydrolase"/>
    <property type="match status" value="1"/>
</dbReference>
<dbReference type="GO" id="GO:0008474">
    <property type="term" value="F:palmitoyl-(protein) hydrolase activity"/>
    <property type="evidence" value="ECO:0007669"/>
    <property type="project" value="UniProtKB-EC"/>
</dbReference>
<dbReference type="Proteomes" id="UP000243015">
    <property type="component" value="Unassembled WGS sequence"/>
</dbReference>
<dbReference type="PRINTS" id="PR00414">
    <property type="entry name" value="PPTHIESTRASE"/>
</dbReference>
<feature type="region of interest" description="Disordered" evidence="9">
    <location>
        <begin position="160"/>
        <end position="199"/>
    </location>
</feature>
<feature type="region of interest" description="Disordered" evidence="9">
    <location>
        <begin position="69"/>
        <end position="92"/>
    </location>
</feature>
<keyword evidence="4 10" id="KW-0732">Signal</keyword>
<dbReference type="FunFam" id="3.40.50.1820:FF:000107">
    <property type="entry name" value="Palmitoyl-protein thioesterase 1"/>
    <property type="match status" value="1"/>
</dbReference>
<evidence type="ECO:0000256" key="7">
    <source>
        <dbReference type="ARBA" id="ARBA00023180"/>
    </source>
</evidence>
<evidence type="ECO:0000256" key="6">
    <source>
        <dbReference type="ARBA" id="ARBA00023157"/>
    </source>
</evidence>
<feature type="compositionally biased region" description="Basic and acidic residues" evidence="9">
    <location>
        <begin position="484"/>
        <end position="493"/>
    </location>
</feature>
<dbReference type="EMBL" id="LHPM01000018">
    <property type="protein sequence ID" value="OAL63366.1"/>
    <property type="molecule type" value="Genomic_DNA"/>
</dbReference>